<dbReference type="PANTHER" id="PTHR46044:SF1">
    <property type="entry name" value="CN HYDROLASE DOMAIN-CONTAINING PROTEIN"/>
    <property type="match status" value="1"/>
</dbReference>
<dbReference type="PROSITE" id="PS50263">
    <property type="entry name" value="CN_HYDROLASE"/>
    <property type="match status" value="1"/>
</dbReference>
<dbReference type="GO" id="GO:0000257">
    <property type="term" value="F:nitrilase activity"/>
    <property type="evidence" value="ECO:0007669"/>
    <property type="project" value="UniProtKB-ARBA"/>
</dbReference>
<dbReference type="InterPro" id="IPR044149">
    <property type="entry name" value="Nitrilases_CHs"/>
</dbReference>
<name>A0A382FNN8_9ZZZZ</name>
<accession>A0A382FNN8</accession>
<evidence type="ECO:0000313" key="3">
    <source>
        <dbReference type="EMBL" id="SVB64269.1"/>
    </source>
</evidence>
<dbReference type="Gene3D" id="3.60.110.10">
    <property type="entry name" value="Carbon-nitrogen hydrolase"/>
    <property type="match status" value="1"/>
</dbReference>
<dbReference type="AlphaFoldDB" id="A0A382FNN8"/>
<dbReference type="InterPro" id="IPR003010">
    <property type="entry name" value="C-N_Hydrolase"/>
</dbReference>
<sequence>MLNNKTDILGGRKSVKVAIPQFAPFWMDLQKSVERACELIIEAGREGAELVVFSETWLSGYPFWSEGWDSDLDQWAAARLIWFENSLRIPSEESEALMNAARTANAHVVM</sequence>
<organism evidence="3">
    <name type="scientific">marine metagenome</name>
    <dbReference type="NCBI Taxonomy" id="408172"/>
    <lineage>
        <taxon>unclassified sequences</taxon>
        <taxon>metagenomes</taxon>
        <taxon>ecological metagenomes</taxon>
    </lineage>
</organism>
<evidence type="ECO:0000259" key="2">
    <source>
        <dbReference type="PROSITE" id="PS50263"/>
    </source>
</evidence>
<evidence type="ECO:0000256" key="1">
    <source>
        <dbReference type="ARBA" id="ARBA00008129"/>
    </source>
</evidence>
<feature type="non-terminal residue" evidence="3">
    <location>
        <position position="110"/>
    </location>
</feature>
<proteinExistence type="inferred from homology"/>
<dbReference type="InterPro" id="IPR036526">
    <property type="entry name" value="C-N_Hydrolase_sf"/>
</dbReference>
<dbReference type="PROSITE" id="PS00920">
    <property type="entry name" value="NITRIL_CHT_1"/>
    <property type="match status" value="1"/>
</dbReference>
<dbReference type="SUPFAM" id="SSF56317">
    <property type="entry name" value="Carbon-nitrogen hydrolase"/>
    <property type="match status" value="1"/>
</dbReference>
<feature type="domain" description="CN hydrolase" evidence="2">
    <location>
        <begin position="15"/>
        <end position="110"/>
    </location>
</feature>
<protein>
    <recommendedName>
        <fullName evidence="2">CN hydrolase domain-containing protein</fullName>
    </recommendedName>
</protein>
<dbReference type="Pfam" id="PF00795">
    <property type="entry name" value="CN_hydrolase"/>
    <property type="match status" value="1"/>
</dbReference>
<comment type="similarity">
    <text evidence="1">Belongs to the carbon-nitrogen hydrolase superfamily. Nitrilase family.</text>
</comment>
<reference evidence="3" key="1">
    <citation type="submission" date="2018-05" db="EMBL/GenBank/DDBJ databases">
        <authorList>
            <person name="Lanie J.A."/>
            <person name="Ng W.-L."/>
            <person name="Kazmierczak K.M."/>
            <person name="Andrzejewski T.M."/>
            <person name="Davidsen T.M."/>
            <person name="Wayne K.J."/>
            <person name="Tettelin H."/>
            <person name="Glass J.I."/>
            <person name="Rusch D."/>
            <person name="Podicherti R."/>
            <person name="Tsui H.-C.T."/>
            <person name="Winkler M.E."/>
        </authorList>
    </citation>
    <scope>NUCLEOTIDE SEQUENCE</scope>
</reference>
<dbReference type="EMBL" id="UINC01050831">
    <property type="protein sequence ID" value="SVB64269.1"/>
    <property type="molecule type" value="Genomic_DNA"/>
</dbReference>
<gene>
    <name evidence="3" type="ORF">METZ01_LOCUS217123</name>
</gene>
<dbReference type="InterPro" id="IPR000132">
    <property type="entry name" value="Nitrilase/CN_hydratase_CS"/>
</dbReference>
<dbReference type="PANTHER" id="PTHR46044">
    <property type="entry name" value="NITRILASE"/>
    <property type="match status" value="1"/>
</dbReference>